<proteinExistence type="predicted"/>
<keyword evidence="1" id="KW-0812">Transmembrane</keyword>
<gene>
    <name evidence="2" type="ORF">GKIL_3805</name>
</gene>
<sequence length="131" mass="14067">MSFRPVQLLAVRAALSRHAGGGARLLFATLLPLADSYLHPKAAQAVFFENARVWLDTLFLSTGNTTAVFGVDMTINVLRAVLLVWIALGIVRTVQAARNDEDWQTTARVPILATISVVVGDVITSLIIPAG</sequence>
<keyword evidence="1" id="KW-1133">Transmembrane helix</keyword>
<dbReference type="Proteomes" id="UP000017396">
    <property type="component" value="Chromosome"/>
</dbReference>
<evidence type="ECO:0000256" key="1">
    <source>
        <dbReference type="SAM" id="Phobius"/>
    </source>
</evidence>
<feature type="transmembrane region" description="Helical" evidence="1">
    <location>
        <begin position="67"/>
        <end position="88"/>
    </location>
</feature>
<dbReference type="HOGENOM" id="CLU_2046338_0_0_3"/>
<evidence type="ECO:0000313" key="2">
    <source>
        <dbReference type="EMBL" id="AGY60051.1"/>
    </source>
</evidence>
<feature type="transmembrane region" description="Helical" evidence="1">
    <location>
        <begin position="109"/>
        <end position="128"/>
    </location>
</feature>
<dbReference type="AlphaFoldDB" id="U5QMB0"/>
<accession>U5QMB0</accession>
<dbReference type="EMBL" id="CP003587">
    <property type="protein sequence ID" value="AGY60051.1"/>
    <property type="molecule type" value="Genomic_DNA"/>
</dbReference>
<protein>
    <submittedName>
        <fullName evidence="2">Uncharacterized protein</fullName>
    </submittedName>
</protein>
<dbReference type="PATRIC" id="fig|1183438.3.peg.3740"/>
<dbReference type="RefSeq" id="WP_023175370.1">
    <property type="nucleotide sequence ID" value="NC_022600.1"/>
</dbReference>
<reference evidence="2 3" key="1">
    <citation type="journal article" date="2013" name="PLoS ONE">
        <title>Cultivation and Complete Genome Sequencing of Gloeobacter kilaueensis sp. nov., from a Lava Cave in Kilauea Caldera, Hawai'i.</title>
        <authorList>
            <person name="Saw J.H."/>
            <person name="Schatz M."/>
            <person name="Brown M.V."/>
            <person name="Kunkel D.D."/>
            <person name="Foster J.S."/>
            <person name="Shick H."/>
            <person name="Christensen S."/>
            <person name="Hou S."/>
            <person name="Wan X."/>
            <person name="Donachie S.P."/>
        </authorList>
    </citation>
    <scope>NUCLEOTIDE SEQUENCE [LARGE SCALE GENOMIC DNA]</scope>
    <source>
        <strain evidence="3">JS</strain>
    </source>
</reference>
<dbReference type="eggNOG" id="ENOG50331BU">
    <property type="taxonomic scope" value="Bacteria"/>
</dbReference>
<evidence type="ECO:0000313" key="3">
    <source>
        <dbReference type="Proteomes" id="UP000017396"/>
    </source>
</evidence>
<keyword evidence="3" id="KW-1185">Reference proteome</keyword>
<name>U5QMB0_GLOK1</name>
<dbReference type="STRING" id="1183438.GKIL_3805"/>
<dbReference type="KEGG" id="glj:GKIL_3805"/>
<organism evidence="2 3">
    <name type="scientific">Gloeobacter kilaueensis (strain ATCC BAA-2537 / CCAP 1431/1 / ULC 316 / JS1)</name>
    <dbReference type="NCBI Taxonomy" id="1183438"/>
    <lineage>
        <taxon>Bacteria</taxon>
        <taxon>Bacillati</taxon>
        <taxon>Cyanobacteriota</taxon>
        <taxon>Cyanophyceae</taxon>
        <taxon>Gloeobacterales</taxon>
        <taxon>Gloeobacteraceae</taxon>
        <taxon>Gloeobacter</taxon>
    </lineage>
</organism>
<keyword evidence="1" id="KW-0472">Membrane</keyword>